<dbReference type="Gene3D" id="3.30.2320.30">
    <property type="entry name" value="ATP synthase, E subunit, C-terminal"/>
    <property type="match status" value="1"/>
</dbReference>
<dbReference type="GO" id="GO:0046961">
    <property type="term" value="F:proton-transporting ATPase activity, rotational mechanism"/>
    <property type="evidence" value="ECO:0007669"/>
    <property type="project" value="InterPro"/>
</dbReference>
<evidence type="ECO:0000256" key="5">
    <source>
        <dbReference type="SAM" id="Coils"/>
    </source>
</evidence>
<evidence type="ECO:0000313" key="6">
    <source>
        <dbReference type="EMBL" id="GEM88875.1"/>
    </source>
</evidence>
<comment type="function">
    <text evidence="4">Produces ATP from ADP in the presence of a proton gradient across the membrane.</text>
</comment>
<protein>
    <recommendedName>
        <fullName evidence="4">V-type proton ATPase subunit E</fullName>
    </recommendedName>
    <alternativeName>
        <fullName evidence="4">V-ATPase subunit E</fullName>
    </alternativeName>
</protein>
<proteinExistence type="inferred from homology"/>
<dbReference type="InterPro" id="IPR002842">
    <property type="entry name" value="ATPase_V1_Esu"/>
</dbReference>
<evidence type="ECO:0000313" key="7">
    <source>
        <dbReference type="Proteomes" id="UP000321827"/>
    </source>
</evidence>
<feature type="coiled-coil region" evidence="5">
    <location>
        <begin position="9"/>
        <end position="61"/>
    </location>
</feature>
<dbReference type="AlphaFoldDB" id="A0A511RGV5"/>
<reference evidence="6 7" key="1">
    <citation type="submission" date="2019-07" db="EMBL/GenBank/DDBJ databases">
        <title>Whole genome shotgun sequence of Oceanithermus desulfurans NBRC 100063.</title>
        <authorList>
            <person name="Hosoyama A."/>
            <person name="Uohara A."/>
            <person name="Ohji S."/>
            <person name="Ichikawa N."/>
        </authorList>
    </citation>
    <scope>NUCLEOTIDE SEQUENCE [LARGE SCALE GENOMIC DNA]</scope>
    <source>
        <strain evidence="6 7">NBRC 100063</strain>
    </source>
</reference>
<dbReference type="GO" id="GO:0046933">
    <property type="term" value="F:proton-transporting ATP synthase activity, rotational mechanism"/>
    <property type="evidence" value="ECO:0007669"/>
    <property type="project" value="UniProtKB-UniRule"/>
</dbReference>
<dbReference type="HAMAP" id="MF_00311">
    <property type="entry name" value="ATP_synth_E_arch"/>
    <property type="match status" value="1"/>
</dbReference>
<dbReference type="Gene3D" id="1.20.5.620">
    <property type="entry name" value="F1F0 ATP synthase subunit B, membrane domain"/>
    <property type="match status" value="1"/>
</dbReference>
<accession>A0A511RGV5</accession>
<dbReference type="GO" id="GO:0033178">
    <property type="term" value="C:proton-transporting two-sector ATPase complex, catalytic domain"/>
    <property type="evidence" value="ECO:0007669"/>
    <property type="project" value="InterPro"/>
</dbReference>
<sequence>MSKLETILQEEVLAEIQQLMAKAEEEAAAIVAEAKEKAEALVAAQQRKLEARKQAELHRAESAAELAVTTARVEAKGEVIATIYREVQGRLEALPQNPEYPTLLERLAEEAVAAVGEAEAIVVHPDDVPRLKGWAEGKGLAVQADDAVRLGVVAVAKGGKTRVANTLPDRLERAWEVLSAKVSQVLWA</sequence>
<dbReference type="Proteomes" id="UP000321827">
    <property type="component" value="Unassembled WGS sequence"/>
</dbReference>
<evidence type="ECO:0000256" key="2">
    <source>
        <dbReference type="ARBA" id="ARBA00022448"/>
    </source>
</evidence>
<dbReference type="Pfam" id="PF01991">
    <property type="entry name" value="vATP-synt_E"/>
    <property type="match status" value="1"/>
</dbReference>
<keyword evidence="4" id="KW-0375">Hydrogen ion transport</keyword>
<dbReference type="EMBL" id="BJXN01000002">
    <property type="protein sequence ID" value="GEM88875.1"/>
    <property type="molecule type" value="Genomic_DNA"/>
</dbReference>
<dbReference type="GO" id="GO:0042777">
    <property type="term" value="P:proton motive force-driven plasma membrane ATP synthesis"/>
    <property type="evidence" value="ECO:0007669"/>
    <property type="project" value="UniProtKB-UniRule"/>
</dbReference>
<evidence type="ECO:0000256" key="1">
    <source>
        <dbReference type="ARBA" id="ARBA00005901"/>
    </source>
</evidence>
<comment type="caution">
    <text evidence="6">The sequence shown here is derived from an EMBL/GenBank/DDBJ whole genome shotgun (WGS) entry which is preliminary data.</text>
</comment>
<dbReference type="OrthoDB" id="26328at2"/>
<keyword evidence="4" id="KW-0066">ATP synthesis</keyword>
<evidence type="ECO:0000256" key="4">
    <source>
        <dbReference type="HAMAP-Rule" id="MF_00311"/>
    </source>
</evidence>
<dbReference type="InterPro" id="IPR038495">
    <property type="entry name" value="ATPase_E_C"/>
</dbReference>
<evidence type="ECO:0000256" key="3">
    <source>
        <dbReference type="ARBA" id="ARBA00023065"/>
    </source>
</evidence>
<dbReference type="GO" id="GO:0005524">
    <property type="term" value="F:ATP binding"/>
    <property type="evidence" value="ECO:0007669"/>
    <property type="project" value="UniProtKB-UniRule"/>
</dbReference>
<organism evidence="6 7">
    <name type="scientific">Oceanithermus desulfurans NBRC 100063</name>
    <dbReference type="NCBI Taxonomy" id="1227550"/>
    <lineage>
        <taxon>Bacteria</taxon>
        <taxon>Thermotogati</taxon>
        <taxon>Deinococcota</taxon>
        <taxon>Deinococci</taxon>
        <taxon>Thermales</taxon>
        <taxon>Thermaceae</taxon>
        <taxon>Oceanithermus</taxon>
    </lineage>
</organism>
<keyword evidence="2 4" id="KW-0813">Transport</keyword>
<comment type="similarity">
    <text evidence="1 4">Belongs to the V-ATPase E subunit family.</text>
</comment>
<name>A0A511RGV5_9DEIN</name>
<gene>
    <name evidence="4 6" type="primary">atpE</name>
    <name evidence="6" type="ORF">ODE01S_03090</name>
</gene>
<dbReference type="RefSeq" id="WP_147145128.1">
    <property type="nucleotide sequence ID" value="NZ_BJXN01000002.1"/>
</dbReference>
<dbReference type="SUPFAM" id="SSF160527">
    <property type="entry name" value="V-type ATPase subunit E-like"/>
    <property type="match status" value="1"/>
</dbReference>
<keyword evidence="3 4" id="KW-0406">Ion transport</keyword>
<keyword evidence="5" id="KW-0175">Coiled coil</keyword>